<organism evidence="1 2">
    <name type="scientific">Fomitopsis schrenkii</name>
    <name type="common">Brown rot fungus</name>
    <dbReference type="NCBI Taxonomy" id="2126942"/>
    <lineage>
        <taxon>Eukaryota</taxon>
        <taxon>Fungi</taxon>
        <taxon>Dikarya</taxon>
        <taxon>Basidiomycota</taxon>
        <taxon>Agaricomycotina</taxon>
        <taxon>Agaricomycetes</taxon>
        <taxon>Polyporales</taxon>
        <taxon>Fomitopsis</taxon>
    </lineage>
</organism>
<dbReference type="Proteomes" id="UP000015241">
    <property type="component" value="Unassembled WGS sequence"/>
</dbReference>
<evidence type="ECO:0000313" key="1">
    <source>
        <dbReference type="EMBL" id="EPT05306.1"/>
    </source>
</evidence>
<dbReference type="EMBL" id="KE504124">
    <property type="protein sequence ID" value="EPT05306.1"/>
    <property type="molecule type" value="Genomic_DNA"/>
</dbReference>
<dbReference type="HOGENOM" id="CLU_086728_0_0_1"/>
<accession>S8FW26</accession>
<dbReference type="OrthoDB" id="3267419at2759"/>
<name>S8FW26_FOMSC</name>
<protein>
    <submittedName>
        <fullName evidence="1">Uncharacterized protein</fullName>
    </submittedName>
</protein>
<proteinExistence type="predicted"/>
<keyword evidence="2" id="KW-1185">Reference proteome</keyword>
<evidence type="ECO:0000313" key="2">
    <source>
        <dbReference type="Proteomes" id="UP000015241"/>
    </source>
</evidence>
<dbReference type="eggNOG" id="ENOG502RBXW">
    <property type="taxonomic scope" value="Eukaryota"/>
</dbReference>
<reference evidence="1 2" key="1">
    <citation type="journal article" date="2012" name="Science">
        <title>The Paleozoic origin of enzymatic lignin decomposition reconstructed from 31 fungal genomes.</title>
        <authorList>
            <person name="Floudas D."/>
            <person name="Binder M."/>
            <person name="Riley R."/>
            <person name="Barry K."/>
            <person name="Blanchette R.A."/>
            <person name="Henrissat B."/>
            <person name="Martinez A.T."/>
            <person name="Otillar R."/>
            <person name="Spatafora J.W."/>
            <person name="Yadav J.S."/>
            <person name="Aerts A."/>
            <person name="Benoit I."/>
            <person name="Boyd A."/>
            <person name="Carlson A."/>
            <person name="Copeland A."/>
            <person name="Coutinho P.M."/>
            <person name="de Vries R.P."/>
            <person name="Ferreira P."/>
            <person name="Findley K."/>
            <person name="Foster B."/>
            <person name="Gaskell J."/>
            <person name="Glotzer D."/>
            <person name="Gorecki P."/>
            <person name="Heitman J."/>
            <person name="Hesse C."/>
            <person name="Hori C."/>
            <person name="Igarashi K."/>
            <person name="Jurgens J.A."/>
            <person name="Kallen N."/>
            <person name="Kersten P."/>
            <person name="Kohler A."/>
            <person name="Kuees U."/>
            <person name="Kumar T.K.A."/>
            <person name="Kuo A."/>
            <person name="LaButti K."/>
            <person name="Larrondo L.F."/>
            <person name="Lindquist E."/>
            <person name="Ling A."/>
            <person name="Lombard V."/>
            <person name="Lucas S."/>
            <person name="Lundell T."/>
            <person name="Martin R."/>
            <person name="McLaughlin D.J."/>
            <person name="Morgenstern I."/>
            <person name="Morin E."/>
            <person name="Murat C."/>
            <person name="Nagy L.G."/>
            <person name="Nolan M."/>
            <person name="Ohm R.A."/>
            <person name="Patyshakuliyeva A."/>
            <person name="Rokas A."/>
            <person name="Ruiz-Duenas F.J."/>
            <person name="Sabat G."/>
            <person name="Salamov A."/>
            <person name="Samejima M."/>
            <person name="Schmutz J."/>
            <person name="Slot J.C."/>
            <person name="St John F."/>
            <person name="Stenlid J."/>
            <person name="Sun H."/>
            <person name="Sun S."/>
            <person name="Syed K."/>
            <person name="Tsang A."/>
            <person name="Wiebenga A."/>
            <person name="Young D."/>
            <person name="Pisabarro A."/>
            <person name="Eastwood D.C."/>
            <person name="Martin F."/>
            <person name="Cullen D."/>
            <person name="Grigoriev I.V."/>
            <person name="Hibbett D.S."/>
        </authorList>
    </citation>
    <scope>NUCLEOTIDE SEQUENCE</scope>
    <source>
        <strain evidence="2">FP-58527</strain>
    </source>
</reference>
<sequence>MVSPLPHFTTVFIQSRRSFKRVSSSKIRQFSLDLCFVSLGIRTGYLFDAFALPGLLLERRVALFCDLLAAAVFQDVIVLHEPTSDQLFFVNLHLLERRCAQTLGSDNRRGERHQDAEPWPAFLHLLVEPTLVGFPKQLAALLRELCARGEKHADLPRPTILTISHPIDITVSVPLAAVLLEYPVAYVPLDADQTVFLTGVGLDVYDCVLTFSRIPDSHDTGRGPDGPYEHRLLKFSCPSRLAREATTLLPTTLIARMQAKFGPRLDAAGCQCNLTVRHATETHDRVSL</sequence>
<dbReference type="AlphaFoldDB" id="S8FW26"/>
<gene>
    <name evidence="1" type="ORF">FOMPIDRAFT_1111773</name>
</gene>
<dbReference type="InParanoid" id="S8FW26"/>